<feature type="domain" description="CENP-V/GFA" evidence="5">
    <location>
        <begin position="23"/>
        <end position="139"/>
    </location>
</feature>
<dbReference type="GO" id="GO:0016846">
    <property type="term" value="F:carbon-sulfur lyase activity"/>
    <property type="evidence" value="ECO:0007669"/>
    <property type="project" value="InterPro"/>
</dbReference>
<dbReference type="AlphaFoldDB" id="A0A8H5BQ08"/>
<evidence type="ECO:0000256" key="4">
    <source>
        <dbReference type="ARBA" id="ARBA00023239"/>
    </source>
</evidence>
<name>A0A8H5BQ08_9AGAR</name>
<dbReference type="OrthoDB" id="9985472at2759"/>
<dbReference type="PROSITE" id="PS51891">
    <property type="entry name" value="CENP_V_GFA"/>
    <property type="match status" value="1"/>
</dbReference>
<dbReference type="Gene3D" id="3.90.1590.10">
    <property type="entry name" value="glutathione-dependent formaldehyde- activating enzyme (gfa)"/>
    <property type="match status" value="1"/>
</dbReference>
<dbReference type="PANTHER" id="PTHR33337">
    <property type="entry name" value="GFA DOMAIN-CONTAINING PROTEIN"/>
    <property type="match status" value="1"/>
</dbReference>
<sequence length="172" mass="18634">MFSSSSSGASRQVPVNDPATTVRTGSCLCGSVRYEITGDPFSFRVCHCQNCRKATGSAFMTNGFFQGKQVHITQGKDTLRSYADPETATGVPLHRYFCSKCGSNVLLRSEASLPENITGPRSDVAIVALGTVDKDHPWKPRVELWPELRRPFVTAIDTTKPKPAAAAISAKL</sequence>
<dbReference type="InterPro" id="IPR006913">
    <property type="entry name" value="CENP-V/GFA"/>
</dbReference>
<dbReference type="Proteomes" id="UP000567179">
    <property type="component" value="Unassembled WGS sequence"/>
</dbReference>
<evidence type="ECO:0000256" key="3">
    <source>
        <dbReference type="ARBA" id="ARBA00022833"/>
    </source>
</evidence>
<evidence type="ECO:0000256" key="2">
    <source>
        <dbReference type="ARBA" id="ARBA00022723"/>
    </source>
</evidence>
<dbReference type="SUPFAM" id="SSF51316">
    <property type="entry name" value="Mss4-like"/>
    <property type="match status" value="1"/>
</dbReference>
<evidence type="ECO:0000256" key="1">
    <source>
        <dbReference type="ARBA" id="ARBA00005495"/>
    </source>
</evidence>
<dbReference type="EMBL" id="JAACJJ010000014">
    <property type="protein sequence ID" value="KAF5327485.1"/>
    <property type="molecule type" value="Genomic_DNA"/>
</dbReference>
<keyword evidence="4" id="KW-0456">Lyase</keyword>
<reference evidence="6 7" key="1">
    <citation type="journal article" date="2020" name="ISME J.">
        <title>Uncovering the hidden diversity of litter-decomposition mechanisms in mushroom-forming fungi.</title>
        <authorList>
            <person name="Floudas D."/>
            <person name="Bentzer J."/>
            <person name="Ahren D."/>
            <person name="Johansson T."/>
            <person name="Persson P."/>
            <person name="Tunlid A."/>
        </authorList>
    </citation>
    <scope>NUCLEOTIDE SEQUENCE [LARGE SCALE GENOMIC DNA]</scope>
    <source>
        <strain evidence="6 7">CBS 101986</strain>
    </source>
</reference>
<dbReference type="PANTHER" id="PTHR33337:SF39">
    <property type="entry name" value="DUF636 DOMAIN PROTEIN (AFU_ORTHOLOGUE AFUA_6G11530)"/>
    <property type="match status" value="1"/>
</dbReference>
<dbReference type="Pfam" id="PF04828">
    <property type="entry name" value="GFA"/>
    <property type="match status" value="1"/>
</dbReference>
<gene>
    <name evidence="6" type="ORF">D9619_005132</name>
</gene>
<comment type="caution">
    <text evidence="6">The sequence shown here is derived from an EMBL/GenBank/DDBJ whole genome shotgun (WGS) entry which is preliminary data.</text>
</comment>
<accession>A0A8H5BQ08</accession>
<keyword evidence="7" id="KW-1185">Reference proteome</keyword>
<evidence type="ECO:0000313" key="7">
    <source>
        <dbReference type="Proteomes" id="UP000567179"/>
    </source>
</evidence>
<evidence type="ECO:0000259" key="5">
    <source>
        <dbReference type="PROSITE" id="PS51891"/>
    </source>
</evidence>
<keyword evidence="3" id="KW-0862">Zinc</keyword>
<keyword evidence="2" id="KW-0479">Metal-binding</keyword>
<organism evidence="6 7">
    <name type="scientific">Psilocybe cf. subviscida</name>
    <dbReference type="NCBI Taxonomy" id="2480587"/>
    <lineage>
        <taxon>Eukaryota</taxon>
        <taxon>Fungi</taxon>
        <taxon>Dikarya</taxon>
        <taxon>Basidiomycota</taxon>
        <taxon>Agaricomycotina</taxon>
        <taxon>Agaricomycetes</taxon>
        <taxon>Agaricomycetidae</taxon>
        <taxon>Agaricales</taxon>
        <taxon>Agaricineae</taxon>
        <taxon>Strophariaceae</taxon>
        <taxon>Psilocybe</taxon>
    </lineage>
</organism>
<evidence type="ECO:0000313" key="6">
    <source>
        <dbReference type="EMBL" id="KAF5327485.1"/>
    </source>
</evidence>
<dbReference type="InterPro" id="IPR011057">
    <property type="entry name" value="Mss4-like_sf"/>
</dbReference>
<dbReference type="GO" id="GO:0046872">
    <property type="term" value="F:metal ion binding"/>
    <property type="evidence" value="ECO:0007669"/>
    <property type="project" value="UniProtKB-KW"/>
</dbReference>
<proteinExistence type="inferred from homology"/>
<comment type="similarity">
    <text evidence="1">Belongs to the Gfa family.</text>
</comment>
<protein>
    <recommendedName>
        <fullName evidence="5">CENP-V/GFA domain-containing protein</fullName>
    </recommendedName>
</protein>